<organism evidence="1 2">
    <name type="scientific">Subtercola boreus</name>
    <dbReference type="NCBI Taxonomy" id="120213"/>
    <lineage>
        <taxon>Bacteria</taxon>
        <taxon>Bacillati</taxon>
        <taxon>Actinomycetota</taxon>
        <taxon>Actinomycetes</taxon>
        <taxon>Micrococcales</taxon>
        <taxon>Microbacteriaceae</taxon>
        <taxon>Subtercola</taxon>
    </lineage>
</organism>
<dbReference type="OrthoDB" id="9791280at2"/>
<name>A0A3E0W2N4_9MICO</name>
<dbReference type="EMBL" id="NBXA01000003">
    <property type="protein sequence ID" value="RFA16250.1"/>
    <property type="molecule type" value="Genomic_DNA"/>
</dbReference>
<protein>
    <submittedName>
        <fullName evidence="1">DUF4432 domain-containing protein</fullName>
    </submittedName>
</protein>
<reference evidence="1 2" key="1">
    <citation type="submission" date="2017-04" db="EMBL/GenBank/DDBJ databases">
        <title>Comparative genome analysis of Subtercola boreus.</title>
        <authorList>
            <person name="Cho Y.-J."/>
            <person name="Cho A."/>
            <person name="Kim O.-S."/>
            <person name="Lee J.-I."/>
        </authorList>
    </citation>
    <scope>NUCLEOTIDE SEQUENCE [LARGE SCALE GENOMIC DNA]</scope>
    <source>
        <strain evidence="1 2">P27444</strain>
    </source>
</reference>
<evidence type="ECO:0000313" key="2">
    <source>
        <dbReference type="Proteomes" id="UP000256709"/>
    </source>
</evidence>
<gene>
    <name evidence="1" type="ORF">B7R21_02395</name>
</gene>
<dbReference type="InterPro" id="IPR027839">
    <property type="entry name" value="DUF4432"/>
</dbReference>
<accession>A0A3E0W2N4</accession>
<dbReference type="Pfam" id="PF14486">
    <property type="entry name" value="DUF4432"/>
    <property type="match status" value="1"/>
</dbReference>
<dbReference type="GO" id="GO:0030246">
    <property type="term" value="F:carbohydrate binding"/>
    <property type="evidence" value="ECO:0007669"/>
    <property type="project" value="InterPro"/>
</dbReference>
<dbReference type="Proteomes" id="UP000256709">
    <property type="component" value="Unassembled WGS sequence"/>
</dbReference>
<dbReference type="AlphaFoldDB" id="A0A3E0W2N4"/>
<dbReference type="GO" id="GO:0005975">
    <property type="term" value="P:carbohydrate metabolic process"/>
    <property type="evidence" value="ECO:0007669"/>
    <property type="project" value="InterPro"/>
</dbReference>
<proteinExistence type="predicted"/>
<sequence length="381" mass="41889">MDDRQPGPEVEVFGQKLSMRELRRRTGDTSAVAGIRSVVLDNGVERGVRALEVRTSAGLEFEVLVDRAFDLGSARLAGAPFGWRSGNGFRHPGLHEHNDEGGLSWLRALDGLLVTGGLDHTLFGGTVDGDRYNYPPKSEVTHGLHGRLTAIPARLLEAAEIEVDGRPVFRLKGEVVQATAFGEHLRLTRTIEVDFDGREIRLHDVVDNLGFEPTPHMFLYHLNIGWPFVDQGTEFVAAVSKHLWASDSVDSQGVSYRTLPEPQRGFVEQVFEHELVAGADGRHRVALIAADGSRGIEVAWEAAGMPHFFEWQNLRDGQYAVGLEPSTHHVGGDAAARADGSMIWLEHGDSREYRTSIRVLLGSPETEDARSAIRSLGDQPD</sequence>
<evidence type="ECO:0000313" key="1">
    <source>
        <dbReference type="EMBL" id="RFA16250.1"/>
    </source>
</evidence>
<comment type="caution">
    <text evidence="1">The sequence shown here is derived from an EMBL/GenBank/DDBJ whole genome shotgun (WGS) entry which is preliminary data.</text>
</comment>
<dbReference type="Gene3D" id="2.70.98.10">
    <property type="match status" value="1"/>
</dbReference>
<dbReference type="CDD" id="cd09023">
    <property type="entry name" value="Aldose_epim_Ec_c4013"/>
    <property type="match status" value="1"/>
</dbReference>
<dbReference type="InterPro" id="IPR014718">
    <property type="entry name" value="GH-type_carb-bd"/>
</dbReference>
<dbReference type="InterPro" id="IPR011013">
    <property type="entry name" value="Gal_mutarotase_sf_dom"/>
</dbReference>
<dbReference type="SUPFAM" id="SSF74650">
    <property type="entry name" value="Galactose mutarotase-like"/>
    <property type="match status" value="1"/>
</dbReference>
<dbReference type="GO" id="GO:0003824">
    <property type="term" value="F:catalytic activity"/>
    <property type="evidence" value="ECO:0007669"/>
    <property type="project" value="InterPro"/>
</dbReference>